<feature type="domain" description="CN hydrolase" evidence="5">
    <location>
        <begin position="1"/>
        <end position="157"/>
    </location>
</feature>
<dbReference type="InterPro" id="IPR044149">
    <property type="entry name" value="Nitrilases_CHs"/>
</dbReference>
<dbReference type="Proteomes" id="UP000593566">
    <property type="component" value="Unassembled WGS sequence"/>
</dbReference>
<dbReference type="EMBL" id="JACCJB010000020">
    <property type="protein sequence ID" value="KAF6219389.1"/>
    <property type="molecule type" value="Genomic_DNA"/>
</dbReference>
<keyword evidence="2" id="KW-0378">Hydrolase</keyword>
<evidence type="ECO:0000256" key="4">
    <source>
        <dbReference type="ARBA" id="ARBA00039045"/>
    </source>
</evidence>
<evidence type="ECO:0000313" key="7">
    <source>
        <dbReference type="Proteomes" id="UP000593566"/>
    </source>
</evidence>
<evidence type="ECO:0000256" key="1">
    <source>
        <dbReference type="ARBA" id="ARBA00008129"/>
    </source>
</evidence>
<evidence type="ECO:0000256" key="3">
    <source>
        <dbReference type="ARBA" id="ARBA00036406"/>
    </source>
</evidence>
<dbReference type="GeneID" id="59333621"/>
<dbReference type="RefSeq" id="XP_037148824.1">
    <property type="nucleotide sequence ID" value="XM_037296126.1"/>
</dbReference>
<dbReference type="PANTHER" id="PTHR46044:SF14">
    <property type="entry name" value="ARYLACETONITRILASE"/>
    <property type="match status" value="1"/>
</dbReference>
<gene>
    <name evidence="6" type="ORF">HO133_005215</name>
</gene>
<dbReference type="AlphaFoldDB" id="A0A8H6C9L1"/>
<evidence type="ECO:0000313" key="6">
    <source>
        <dbReference type="EMBL" id="KAF6219389.1"/>
    </source>
</evidence>
<dbReference type="PANTHER" id="PTHR46044">
    <property type="entry name" value="NITRILASE"/>
    <property type="match status" value="1"/>
</dbReference>
<comment type="catalytic activity">
    <reaction evidence="3">
        <text>a nitrile + 2 H2O = a carboxylate + NH4(+)</text>
        <dbReference type="Rhea" id="RHEA:21724"/>
        <dbReference type="ChEBI" id="CHEBI:15377"/>
        <dbReference type="ChEBI" id="CHEBI:18379"/>
        <dbReference type="ChEBI" id="CHEBI:28938"/>
        <dbReference type="ChEBI" id="CHEBI:29067"/>
        <dbReference type="EC" id="3.5.5.1"/>
    </reaction>
</comment>
<evidence type="ECO:0000256" key="2">
    <source>
        <dbReference type="ARBA" id="ARBA00022801"/>
    </source>
</evidence>
<keyword evidence="7" id="KW-1185">Reference proteome</keyword>
<dbReference type="Pfam" id="PF00795">
    <property type="entry name" value="CN_hydrolase"/>
    <property type="match status" value="1"/>
</dbReference>
<accession>A0A8H6C9L1</accession>
<reference evidence="6 7" key="1">
    <citation type="journal article" date="2020" name="Genomics">
        <title>Complete, high-quality genomes from long-read metagenomic sequencing of two wolf lichen thalli reveals enigmatic genome architecture.</title>
        <authorList>
            <person name="McKenzie S.K."/>
            <person name="Walston R.F."/>
            <person name="Allen J.L."/>
        </authorList>
    </citation>
    <scope>NUCLEOTIDE SEQUENCE [LARGE SCALE GENOMIC DNA]</scope>
    <source>
        <strain evidence="6">WasteWater1</strain>
    </source>
</reference>
<proteinExistence type="inferred from homology"/>
<sequence>MNLAQSFINPAGEIVLHRRKITPTHVERSLWGDGQADSLKSVVDTPFGKVGGLSCWERIHPLLRYYEYSQSVEIHVTGWSPLWKQPKDVPIYGPDGAPLVEPLAPDQEGILYADIDLSTIDFAKQMIDVVGRYSRPDLLSLQMNTELAKHVTTKQHT</sequence>
<dbReference type="GO" id="GO:0000257">
    <property type="term" value="F:nitrilase activity"/>
    <property type="evidence" value="ECO:0007669"/>
    <property type="project" value="UniProtKB-EC"/>
</dbReference>
<evidence type="ECO:0000259" key="5">
    <source>
        <dbReference type="PROSITE" id="PS50263"/>
    </source>
</evidence>
<dbReference type="Gene3D" id="3.60.110.10">
    <property type="entry name" value="Carbon-nitrogen hydrolase"/>
    <property type="match status" value="1"/>
</dbReference>
<organism evidence="6 7">
    <name type="scientific">Letharia lupina</name>
    <dbReference type="NCBI Taxonomy" id="560253"/>
    <lineage>
        <taxon>Eukaryota</taxon>
        <taxon>Fungi</taxon>
        <taxon>Dikarya</taxon>
        <taxon>Ascomycota</taxon>
        <taxon>Pezizomycotina</taxon>
        <taxon>Lecanoromycetes</taxon>
        <taxon>OSLEUM clade</taxon>
        <taxon>Lecanoromycetidae</taxon>
        <taxon>Lecanorales</taxon>
        <taxon>Lecanorineae</taxon>
        <taxon>Parmeliaceae</taxon>
        <taxon>Letharia</taxon>
    </lineage>
</organism>
<dbReference type="EC" id="3.5.5.1" evidence="4"/>
<dbReference type="InterPro" id="IPR036526">
    <property type="entry name" value="C-N_Hydrolase_sf"/>
</dbReference>
<comment type="caution">
    <text evidence="6">The sequence shown here is derived from an EMBL/GenBank/DDBJ whole genome shotgun (WGS) entry which is preliminary data.</text>
</comment>
<protein>
    <recommendedName>
        <fullName evidence="4">nitrilase</fullName>
        <ecNumber evidence="4">3.5.5.1</ecNumber>
    </recommendedName>
</protein>
<dbReference type="PROSITE" id="PS50263">
    <property type="entry name" value="CN_HYDROLASE"/>
    <property type="match status" value="1"/>
</dbReference>
<comment type="similarity">
    <text evidence="1">Belongs to the carbon-nitrogen hydrolase superfamily. Nitrilase family.</text>
</comment>
<name>A0A8H6C9L1_9LECA</name>
<dbReference type="InterPro" id="IPR003010">
    <property type="entry name" value="C-N_Hydrolase"/>
</dbReference>
<dbReference type="SUPFAM" id="SSF56317">
    <property type="entry name" value="Carbon-nitrogen hydrolase"/>
    <property type="match status" value="1"/>
</dbReference>